<proteinExistence type="predicted"/>
<evidence type="ECO:0000313" key="2">
    <source>
        <dbReference type="EMBL" id="TCO29797.1"/>
    </source>
</evidence>
<gene>
    <name evidence="2" type="ORF">EV644_102518</name>
</gene>
<accession>A0ABY2BSC4</accession>
<dbReference type="Gene3D" id="3.90.1300.10">
    <property type="entry name" value="Amidase signature (AS) domain"/>
    <property type="match status" value="1"/>
</dbReference>
<feature type="domain" description="Amidase" evidence="1">
    <location>
        <begin position="344"/>
        <end position="436"/>
    </location>
</feature>
<dbReference type="Proteomes" id="UP000295818">
    <property type="component" value="Unassembled WGS sequence"/>
</dbReference>
<comment type="caution">
    <text evidence="2">The sequence shown here is derived from an EMBL/GenBank/DDBJ whole genome shotgun (WGS) entry which is preliminary data.</text>
</comment>
<dbReference type="PANTHER" id="PTHR11895">
    <property type="entry name" value="TRANSAMIDASE"/>
    <property type="match status" value="1"/>
</dbReference>
<dbReference type="EMBL" id="SLWM01000002">
    <property type="protein sequence ID" value="TCO29797.1"/>
    <property type="molecule type" value="Genomic_DNA"/>
</dbReference>
<reference evidence="2 3" key="1">
    <citation type="journal article" date="2015" name="Stand. Genomic Sci.">
        <title>Genomic Encyclopedia of Bacterial and Archaeal Type Strains, Phase III: the genomes of soil and plant-associated and newly described type strains.</title>
        <authorList>
            <person name="Whitman W.B."/>
            <person name="Woyke T."/>
            <person name="Klenk H.P."/>
            <person name="Zhou Y."/>
            <person name="Lilburn T.G."/>
            <person name="Beck B.J."/>
            <person name="De Vos P."/>
            <person name="Vandamme P."/>
            <person name="Eisen J.A."/>
            <person name="Garrity G."/>
            <person name="Hugenholtz P."/>
            <person name="Kyrpides N.C."/>
        </authorList>
    </citation>
    <scope>NUCLEOTIDE SEQUENCE [LARGE SCALE GENOMIC DNA]</scope>
    <source>
        <strain evidence="2 3">VKM Ac-2538</strain>
    </source>
</reference>
<name>A0ABY2BSC4_9ACTN</name>
<evidence type="ECO:0000313" key="3">
    <source>
        <dbReference type="Proteomes" id="UP000295818"/>
    </source>
</evidence>
<sequence>MTEMEFWTAGEIASGIRGGAVSSREVTARLLERIAADSTVNAVVETRAEFALEAAAAADEAVAAGREVGPLHGVPMTVKDSFNVTGLHTTWGNPAFAEYVADWDATVVERLAAAGAIIVGKSNVPMMLADFGQTFNEVYGRTNNPHDPSRTAGGSSGGGAAALAAGMTYLEYGSDLVGSIRLPASYCGVYGLRPTAGVAPMHGFQPPGPLAIPTEFPDLSSLGPLARSAADLRIALQVTGGPTVPYSPELPYSWKLLPPRHQRLSDYRVGVVLDHEQAPVTREVGAALSDAVDALSKNGVEIVEGWPAEVDPIGQAQALGFQLGLFFAVNGENPDFASLAEVLEQERRRIAARVAWQRYFADVDVFLCPTSFTTAFPHDERPFMERTIDGTPYDAQAFWISHASLTGLPALSMPVATSGLPVGVQVIGPWHADDTVITFAELADDVIGPVAG</sequence>
<dbReference type="InterPro" id="IPR000120">
    <property type="entry name" value="Amidase"/>
</dbReference>
<organism evidence="2 3">
    <name type="scientific">Kribbella orskensis</name>
    <dbReference type="NCBI Taxonomy" id="2512216"/>
    <lineage>
        <taxon>Bacteria</taxon>
        <taxon>Bacillati</taxon>
        <taxon>Actinomycetota</taxon>
        <taxon>Actinomycetes</taxon>
        <taxon>Propionibacteriales</taxon>
        <taxon>Kribbellaceae</taxon>
        <taxon>Kribbella</taxon>
    </lineage>
</organism>
<evidence type="ECO:0000259" key="1">
    <source>
        <dbReference type="Pfam" id="PF01425"/>
    </source>
</evidence>
<protein>
    <submittedName>
        <fullName evidence="2">Amidase</fullName>
    </submittedName>
</protein>
<dbReference type="InterPro" id="IPR023631">
    <property type="entry name" value="Amidase_dom"/>
</dbReference>
<dbReference type="SUPFAM" id="SSF75304">
    <property type="entry name" value="Amidase signature (AS) enzymes"/>
    <property type="match status" value="1"/>
</dbReference>
<dbReference type="RefSeq" id="WP_132187868.1">
    <property type="nucleotide sequence ID" value="NZ_SLWM01000002.1"/>
</dbReference>
<feature type="domain" description="Amidase" evidence="1">
    <location>
        <begin position="25"/>
        <end position="310"/>
    </location>
</feature>
<dbReference type="PANTHER" id="PTHR11895:SF76">
    <property type="entry name" value="INDOLEACETAMIDE HYDROLASE"/>
    <property type="match status" value="1"/>
</dbReference>
<keyword evidence="3" id="KW-1185">Reference proteome</keyword>
<dbReference type="Pfam" id="PF01425">
    <property type="entry name" value="Amidase"/>
    <property type="match status" value="2"/>
</dbReference>
<dbReference type="InterPro" id="IPR036928">
    <property type="entry name" value="AS_sf"/>
</dbReference>